<dbReference type="STRING" id="37653.A0A0L8G976"/>
<feature type="domain" description="RING-type" evidence="4">
    <location>
        <begin position="285"/>
        <end position="362"/>
    </location>
</feature>
<keyword evidence="1 3" id="KW-0863">Zinc-finger</keyword>
<dbReference type="CDD" id="cd23767">
    <property type="entry name" value="IQCD"/>
    <property type="match status" value="1"/>
</dbReference>
<dbReference type="InterPro" id="IPR000048">
    <property type="entry name" value="IQ_motif_EF-hand-BS"/>
</dbReference>
<dbReference type="InterPro" id="IPR013083">
    <property type="entry name" value="Znf_RING/FYVE/PHD"/>
</dbReference>
<reference evidence="5" key="1">
    <citation type="submission" date="2015-07" db="EMBL/GenBank/DDBJ databases">
        <title>MeaNS - Measles Nucleotide Surveillance Program.</title>
        <authorList>
            <person name="Tran T."/>
            <person name="Druce J."/>
        </authorList>
    </citation>
    <scope>NUCLEOTIDE SEQUENCE</scope>
    <source>
        <strain evidence="5">UCB-OBI-ISO-001</strain>
        <tissue evidence="5">Gonad</tissue>
    </source>
</reference>
<dbReference type="PROSITE" id="PS50096">
    <property type="entry name" value="IQ"/>
    <property type="match status" value="1"/>
</dbReference>
<dbReference type="AlphaFoldDB" id="A0A0L8G976"/>
<name>A0A0L8G976_OCTBM</name>
<accession>A0A0L8G976</accession>
<dbReference type="Gene3D" id="3.30.40.10">
    <property type="entry name" value="Zinc/RING finger domain, C3HC4 (zinc finger)"/>
    <property type="match status" value="2"/>
</dbReference>
<dbReference type="Pfam" id="PF13639">
    <property type="entry name" value="zf-RING_2"/>
    <property type="match status" value="1"/>
</dbReference>
<dbReference type="Pfam" id="PF14634">
    <property type="entry name" value="zf-RING_5"/>
    <property type="match status" value="1"/>
</dbReference>
<protein>
    <recommendedName>
        <fullName evidence="4">RING-type domain-containing protein</fullName>
    </recommendedName>
</protein>
<dbReference type="Gene3D" id="1.20.5.190">
    <property type="match status" value="1"/>
</dbReference>
<proteinExistence type="predicted"/>
<dbReference type="SUPFAM" id="SSF57850">
    <property type="entry name" value="RING/U-box"/>
    <property type="match status" value="2"/>
</dbReference>
<dbReference type="PROSITE" id="PS50089">
    <property type="entry name" value="ZF_RING_2"/>
    <property type="match status" value="2"/>
</dbReference>
<evidence type="ECO:0000313" key="5">
    <source>
        <dbReference type="EMBL" id="KOF73438.1"/>
    </source>
</evidence>
<dbReference type="Pfam" id="PF00612">
    <property type="entry name" value="IQ"/>
    <property type="match status" value="1"/>
</dbReference>
<dbReference type="GO" id="GO:0008270">
    <property type="term" value="F:zinc ion binding"/>
    <property type="evidence" value="ECO:0007669"/>
    <property type="project" value="UniProtKB-KW"/>
</dbReference>
<evidence type="ECO:0000256" key="3">
    <source>
        <dbReference type="PROSITE-ProRule" id="PRU00175"/>
    </source>
</evidence>
<sequence length="373" mass="42939">MQSHKTMPQNYNAALIAAAIQDHLSLKASGNKTVTRIPSHHSMTRKKNIKAVVDSGLRQSSTKLPKFPFEKVQAEYVLDAAPSLSLAQKLGIVECPAKQLSEFEWKNVKEQSNSRHDSCQPCVICKENFGEESQVLLSCSHVFHKTCLQAFEKFSNRKSCPMCRYQQYETRVIHEGRKQHYYKNATIIQAAWRGYVVRKWYTKLRETTPPSNPILRRRFFEKKLEEIVDKTLKSYDIGVDEFLEEMDQSIAAHRQLFNSFNHCYIGLEEWKKIKSKALQREHLDCPICVTSITIDNGLIPETNSIFDLECRTQDLSGIPYTSNSPKRVAFLLSCSHIFHKTCLETFESFMRDSTPLVCPVCRSLYSKRLLSAI</sequence>
<organism evidence="5">
    <name type="scientific">Octopus bimaculoides</name>
    <name type="common">California two-spotted octopus</name>
    <dbReference type="NCBI Taxonomy" id="37653"/>
    <lineage>
        <taxon>Eukaryota</taxon>
        <taxon>Metazoa</taxon>
        <taxon>Spiralia</taxon>
        <taxon>Lophotrochozoa</taxon>
        <taxon>Mollusca</taxon>
        <taxon>Cephalopoda</taxon>
        <taxon>Coleoidea</taxon>
        <taxon>Octopodiformes</taxon>
        <taxon>Octopoda</taxon>
        <taxon>Incirrata</taxon>
        <taxon>Octopodidae</taxon>
        <taxon>Octopus</taxon>
    </lineage>
</organism>
<dbReference type="EMBL" id="KQ423141">
    <property type="protein sequence ID" value="KOF73438.1"/>
    <property type="molecule type" value="Genomic_DNA"/>
</dbReference>
<gene>
    <name evidence="5" type="ORF">OCBIM_22037861mg</name>
</gene>
<evidence type="ECO:0000256" key="2">
    <source>
        <dbReference type="ARBA" id="ARBA00022833"/>
    </source>
</evidence>
<dbReference type="CDD" id="cd16677">
    <property type="entry name" value="RING-H2_RNF32_rpt1"/>
    <property type="match status" value="1"/>
</dbReference>
<dbReference type="InterPro" id="IPR001841">
    <property type="entry name" value="Znf_RING"/>
</dbReference>
<feature type="domain" description="RING-type" evidence="4">
    <location>
        <begin position="122"/>
        <end position="164"/>
    </location>
</feature>
<keyword evidence="1 3" id="KW-0479">Metal-binding</keyword>
<keyword evidence="2" id="KW-0862">Zinc</keyword>
<dbReference type="InterPro" id="IPR042862">
    <property type="entry name" value="RNF32"/>
</dbReference>
<dbReference type="SMART" id="SM00184">
    <property type="entry name" value="RING"/>
    <property type="match status" value="2"/>
</dbReference>
<evidence type="ECO:0000256" key="1">
    <source>
        <dbReference type="ARBA" id="ARBA00022771"/>
    </source>
</evidence>
<evidence type="ECO:0000259" key="4">
    <source>
        <dbReference type="PROSITE" id="PS50089"/>
    </source>
</evidence>
<dbReference type="OrthoDB" id="8062037at2759"/>
<dbReference type="PANTHER" id="PTHR14991:SF0">
    <property type="entry name" value="RING FINGER PROTEIN 32"/>
    <property type="match status" value="1"/>
</dbReference>
<dbReference type="PANTHER" id="PTHR14991">
    <property type="entry name" value="RING FINGER PROTEIN 32"/>
    <property type="match status" value="1"/>
</dbReference>